<evidence type="ECO:0000313" key="3">
    <source>
        <dbReference type="EMBL" id="CAG9320722.1"/>
    </source>
</evidence>
<organism evidence="3 4">
    <name type="scientific">Blepharisma stoltei</name>
    <dbReference type="NCBI Taxonomy" id="1481888"/>
    <lineage>
        <taxon>Eukaryota</taxon>
        <taxon>Sar</taxon>
        <taxon>Alveolata</taxon>
        <taxon>Ciliophora</taxon>
        <taxon>Postciliodesmatophora</taxon>
        <taxon>Heterotrichea</taxon>
        <taxon>Heterotrichida</taxon>
        <taxon>Blepharismidae</taxon>
        <taxon>Blepharisma</taxon>
    </lineage>
</organism>
<reference evidence="3" key="1">
    <citation type="submission" date="2021-09" db="EMBL/GenBank/DDBJ databases">
        <authorList>
            <consortium name="AG Swart"/>
            <person name="Singh M."/>
            <person name="Singh A."/>
            <person name="Seah K."/>
            <person name="Emmerich C."/>
        </authorList>
    </citation>
    <scope>NUCLEOTIDE SEQUENCE</scope>
    <source>
        <strain evidence="3">ATCC30299</strain>
    </source>
</reference>
<keyword evidence="1" id="KW-0175">Coiled coil</keyword>
<name>A0AAU9IYA2_9CILI</name>
<evidence type="ECO:0000313" key="4">
    <source>
        <dbReference type="Proteomes" id="UP001162131"/>
    </source>
</evidence>
<dbReference type="InterPro" id="IPR011992">
    <property type="entry name" value="EF-hand-dom_pair"/>
</dbReference>
<protein>
    <recommendedName>
        <fullName evidence="5">EF-hand domain-containing protein</fullName>
    </recommendedName>
</protein>
<gene>
    <name evidence="3" type="ORF">BSTOLATCC_MIC27305</name>
</gene>
<sequence length="591" mass="68119">MSIKLSPNDSRRKLLSLNQLLAPQAINSQENLMKTSLIQPFKQKVTKNPRYFHTSNQKGATIDKEKASEENAKMKQTQNGIFEDNVRIHSKLSDNDKSATLFFKTDVHYTPAITFISKEPLKIMPPRKLEPLSHQDAARRNSLTDQEIGRIRDTQESESPDKSHKDFEELVSKSKRQEAKIKELEDQLVIEKNEKQTLEQNFADMKSHISKLSDELDREKDKNKELQKELNKVRENIKNFENYKDLKVTSSLAISNHMDLFKRKTTKIVGFEKVNEDPMSKIMKKDMKKYGIVTAFIRKLMIFLKSHRRNASEFISSLDSESKNLLTYEEFQSAVQKSGFRSALNELQAVFNLLKVGEKISIKSLHSQLQSAIDKESEYSSDISSPPSLMASSQHSFASMPIIIPDSKLQEFLEKFPSIFNIDPESLKEICKKIFPEEVRFEHIIKLFLSEEIHIEDIELRKKLASYLIGGKEIALKKEIISNIIEKLFGEKEGTLEFQGELTEPIIAQIEYKREEFLENCRGKDSQKSGVLSYDEIMNILGDLNVKITENNIEQFKAELSANFGTIDRIVYENLLKVEQNSYNRGLTFAK</sequence>
<keyword evidence="4" id="KW-1185">Reference proteome</keyword>
<comment type="caution">
    <text evidence="3">The sequence shown here is derived from an EMBL/GenBank/DDBJ whole genome shotgun (WGS) entry which is preliminary data.</text>
</comment>
<dbReference type="AlphaFoldDB" id="A0AAU9IYA2"/>
<feature type="compositionally biased region" description="Basic and acidic residues" evidence="2">
    <location>
        <begin position="147"/>
        <end position="166"/>
    </location>
</feature>
<feature type="coiled-coil region" evidence="1">
    <location>
        <begin position="167"/>
        <end position="243"/>
    </location>
</feature>
<feature type="compositionally biased region" description="Basic and acidic residues" evidence="2">
    <location>
        <begin position="130"/>
        <end position="139"/>
    </location>
</feature>
<evidence type="ECO:0000256" key="1">
    <source>
        <dbReference type="SAM" id="Coils"/>
    </source>
</evidence>
<evidence type="ECO:0000256" key="2">
    <source>
        <dbReference type="SAM" id="MobiDB-lite"/>
    </source>
</evidence>
<accession>A0AAU9IYA2</accession>
<feature type="region of interest" description="Disordered" evidence="2">
    <location>
        <begin position="130"/>
        <end position="166"/>
    </location>
</feature>
<evidence type="ECO:0008006" key="5">
    <source>
        <dbReference type="Google" id="ProtNLM"/>
    </source>
</evidence>
<dbReference type="SUPFAM" id="SSF47473">
    <property type="entry name" value="EF-hand"/>
    <property type="match status" value="1"/>
</dbReference>
<dbReference type="EMBL" id="CAJZBQ010000027">
    <property type="protein sequence ID" value="CAG9320722.1"/>
    <property type="molecule type" value="Genomic_DNA"/>
</dbReference>
<proteinExistence type="predicted"/>
<dbReference type="Proteomes" id="UP001162131">
    <property type="component" value="Unassembled WGS sequence"/>
</dbReference>